<evidence type="ECO:0000313" key="1">
    <source>
        <dbReference type="EMBL" id="RRT72377.1"/>
    </source>
</evidence>
<evidence type="ECO:0008006" key="3">
    <source>
        <dbReference type="Google" id="ProtNLM"/>
    </source>
</evidence>
<gene>
    <name evidence="1" type="ORF">B296_00034602</name>
</gene>
<protein>
    <recommendedName>
        <fullName evidence="3">Arf-GAP domain-containing protein</fullName>
    </recommendedName>
</protein>
<dbReference type="PANTHER" id="PTHR46085:SF3">
    <property type="entry name" value="ARF GTPASE ACTIVATING PROTEIN"/>
    <property type="match status" value="1"/>
</dbReference>
<sequence>MANRVKEDEKNEKIIRGLLKLPTNRRCINCNNLRAREIYFKDWDPQRHSFPDSRLLLILYFGFL</sequence>
<organism evidence="1 2">
    <name type="scientific">Ensete ventricosum</name>
    <name type="common">Abyssinian banana</name>
    <name type="synonym">Musa ensete</name>
    <dbReference type="NCBI Taxonomy" id="4639"/>
    <lineage>
        <taxon>Eukaryota</taxon>
        <taxon>Viridiplantae</taxon>
        <taxon>Streptophyta</taxon>
        <taxon>Embryophyta</taxon>
        <taxon>Tracheophyta</taxon>
        <taxon>Spermatophyta</taxon>
        <taxon>Magnoliopsida</taxon>
        <taxon>Liliopsida</taxon>
        <taxon>Zingiberales</taxon>
        <taxon>Musaceae</taxon>
        <taxon>Ensete</taxon>
    </lineage>
</organism>
<dbReference type="EMBL" id="AMZH03003421">
    <property type="protein sequence ID" value="RRT72377.1"/>
    <property type="molecule type" value="Genomic_DNA"/>
</dbReference>
<dbReference type="GO" id="GO:0005096">
    <property type="term" value="F:GTPase activator activity"/>
    <property type="evidence" value="ECO:0007669"/>
    <property type="project" value="InterPro"/>
</dbReference>
<dbReference type="AlphaFoldDB" id="A0A427A7Z0"/>
<evidence type="ECO:0000313" key="2">
    <source>
        <dbReference type="Proteomes" id="UP000287651"/>
    </source>
</evidence>
<comment type="caution">
    <text evidence="1">The sequence shown here is derived from an EMBL/GenBank/DDBJ whole genome shotgun (WGS) entry which is preliminary data.</text>
</comment>
<proteinExistence type="predicted"/>
<dbReference type="InterPro" id="IPR044820">
    <property type="entry name" value="AGD14-like"/>
</dbReference>
<accession>A0A427A7Z0</accession>
<dbReference type="Proteomes" id="UP000287651">
    <property type="component" value="Unassembled WGS sequence"/>
</dbReference>
<dbReference type="PANTHER" id="PTHR46085">
    <property type="entry name" value="ARFGAP/RECO-RELATED"/>
    <property type="match status" value="1"/>
</dbReference>
<reference evidence="1 2" key="1">
    <citation type="journal article" date="2014" name="Agronomy (Basel)">
        <title>A Draft Genome Sequence for Ensete ventricosum, the Drought-Tolerant Tree Against Hunger.</title>
        <authorList>
            <person name="Harrison J."/>
            <person name="Moore K.A."/>
            <person name="Paszkiewicz K."/>
            <person name="Jones T."/>
            <person name="Grant M."/>
            <person name="Ambacheew D."/>
            <person name="Muzemil S."/>
            <person name="Studholme D.J."/>
        </authorList>
    </citation>
    <scope>NUCLEOTIDE SEQUENCE [LARGE SCALE GENOMIC DNA]</scope>
</reference>
<name>A0A427A7Z0_ENSVE</name>